<organism evidence="2 3">
    <name type="scientific">Colletotrichum kahawae</name>
    <name type="common">Coffee berry disease fungus</name>
    <dbReference type="NCBI Taxonomy" id="34407"/>
    <lineage>
        <taxon>Eukaryota</taxon>
        <taxon>Fungi</taxon>
        <taxon>Dikarya</taxon>
        <taxon>Ascomycota</taxon>
        <taxon>Pezizomycotina</taxon>
        <taxon>Sordariomycetes</taxon>
        <taxon>Hypocreomycetidae</taxon>
        <taxon>Glomerellales</taxon>
        <taxon>Glomerellaceae</taxon>
        <taxon>Colletotrichum</taxon>
        <taxon>Colletotrichum gloeosporioides species complex</taxon>
    </lineage>
</organism>
<evidence type="ECO:0000313" key="2">
    <source>
        <dbReference type="EMBL" id="KAK2732152.1"/>
    </source>
</evidence>
<dbReference type="AlphaFoldDB" id="A0AAE0D199"/>
<evidence type="ECO:0000313" key="3">
    <source>
        <dbReference type="Proteomes" id="UP001281614"/>
    </source>
</evidence>
<comment type="caution">
    <text evidence="2">The sequence shown here is derived from an EMBL/GenBank/DDBJ whole genome shotgun (WGS) entry which is preliminary data.</text>
</comment>
<keyword evidence="3" id="KW-1185">Reference proteome</keyword>
<reference evidence="2" key="1">
    <citation type="submission" date="2023-02" db="EMBL/GenBank/DDBJ databases">
        <title>Colletotrichum kahawae CIFC_Que2 genome sequencing and assembly.</title>
        <authorList>
            <person name="Baroncelli R."/>
        </authorList>
    </citation>
    <scope>NUCLEOTIDE SEQUENCE</scope>
    <source>
        <strain evidence="2">CIFC_Que2</strain>
    </source>
</reference>
<name>A0AAE0D199_COLKA</name>
<gene>
    <name evidence="2" type="ORF">CKAH01_02098</name>
</gene>
<proteinExistence type="predicted"/>
<sequence length="106" mass="12116">MSVVAWNLITVHSVPRWDRPMFPLPPENSRWSVSAFPGYHEAVWCVSQSEIWREERGKYEHHILARKTPTRPSQATRDAQPPSPVLTARPRVLPELAKALAITAPR</sequence>
<dbReference type="Proteomes" id="UP001281614">
    <property type="component" value="Unassembled WGS sequence"/>
</dbReference>
<dbReference type="EMBL" id="VYYT01000554">
    <property type="protein sequence ID" value="KAK2732152.1"/>
    <property type="molecule type" value="Genomic_DNA"/>
</dbReference>
<accession>A0AAE0D199</accession>
<evidence type="ECO:0000256" key="1">
    <source>
        <dbReference type="SAM" id="MobiDB-lite"/>
    </source>
</evidence>
<protein>
    <submittedName>
        <fullName evidence="2">Uncharacterized protein</fullName>
    </submittedName>
</protein>
<feature type="region of interest" description="Disordered" evidence="1">
    <location>
        <begin position="64"/>
        <end position="86"/>
    </location>
</feature>